<accession>A0A0D3QHP9</accession>
<dbReference type="OrthoDB" id="27518at10239"/>
<evidence type="ECO:0000313" key="3">
    <source>
        <dbReference type="Proteomes" id="UP000032688"/>
    </source>
</evidence>
<keyword evidence="3" id="KW-1185">Reference proteome</keyword>
<reference evidence="2 3" key="2">
    <citation type="journal article" date="2016" name="Gene">
        <title>Isolation, genome sequencing and functional analysis of two T7-like coliphages of avian pathogenic Escherichia coli.</title>
        <authorList>
            <person name="Chen M."/>
            <person name="Xu J."/>
            <person name="Yao H."/>
            <person name="Lu C."/>
            <person name="Zhang W."/>
        </authorList>
    </citation>
    <scope>NUCLEOTIDE SEQUENCE [LARGE SCALE GENOMIC DNA]</scope>
    <source>
        <strain evidence="2">P694</strain>
    </source>
</reference>
<name>A0A0D3QHP9_9CAUD</name>
<sequence>MRNFEKMTKSSNRNAHDFEATKGRKFNKPLRTRAHKRCWKEAL</sequence>
<dbReference type="Proteomes" id="UP000032688">
    <property type="component" value="Segment"/>
</dbReference>
<feature type="compositionally biased region" description="Basic residues" evidence="1">
    <location>
        <begin position="23"/>
        <end position="43"/>
    </location>
</feature>
<gene>
    <name evidence="2" type="ORF">P694_15</name>
</gene>
<dbReference type="InterPro" id="IPR013232">
    <property type="entry name" value="Phage_T7_Gp1.1"/>
</dbReference>
<feature type="region of interest" description="Disordered" evidence="1">
    <location>
        <begin position="1"/>
        <end position="43"/>
    </location>
</feature>
<evidence type="ECO:0000313" key="2">
    <source>
        <dbReference type="EMBL" id="AJF40495.1"/>
    </source>
</evidence>
<organism evidence="2 3">
    <name type="scientific">Escherichia phage P694</name>
    <dbReference type="NCBI Taxonomy" id="1572754"/>
    <lineage>
        <taxon>Viruses</taxon>
        <taxon>Duplodnaviria</taxon>
        <taxon>Heunggongvirae</taxon>
        <taxon>Uroviricota</taxon>
        <taxon>Caudoviricetes</taxon>
        <taxon>Autographivirales</taxon>
        <taxon>Autotranscriptaviridae</taxon>
        <taxon>Studiervirinae</taxon>
        <taxon>Berlinvirus</taxon>
        <taxon>Berlinvirus P694</taxon>
    </lineage>
</organism>
<dbReference type="EMBL" id="KP090454">
    <property type="protein sequence ID" value="AJF40495.1"/>
    <property type="molecule type" value="Genomic_DNA"/>
</dbReference>
<dbReference type="Pfam" id="PF08200">
    <property type="entry name" value="Phage_T7_1_1"/>
    <property type="match status" value="1"/>
</dbReference>
<evidence type="ECO:0000256" key="1">
    <source>
        <dbReference type="SAM" id="MobiDB-lite"/>
    </source>
</evidence>
<reference evidence="3" key="1">
    <citation type="submission" date="2014-11" db="EMBL/GenBank/DDBJ databases">
        <title>Characterization and genome sequencing of a novel bacteriophage infecting APEC.</title>
        <authorList>
            <person name="Chen M."/>
            <person name="Zhang W."/>
        </authorList>
    </citation>
    <scope>NUCLEOTIDE SEQUENCE [LARGE SCALE GENOMIC DNA]</scope>
</reference>
<dbReference type="GeneID" id="26630863"/>
<protein>
    <submittedName>
        <fullName evidence="2">Uncharacterized protein</fullName>
    </submittedName>
</protein>
<proteinExistence type="predicted"/>
<feature type="compositionally biased region" description="Basic and acidic residues" evidence="1">
    <location>
        <begin position="1"/>
        <end position="22"/>
    </location>
</feature>
<dbReference type="KEGG" id="vg:26630863"/>
<dbReference type="RefSeq" id="YP_009204332.1">
    <property type="nucleotide sequence ID" value="NC_028863.1"/>
</dbReference>